<dbReference type="SUPFAM" id="SSF56672">
    <property type="entry name" value="DNA/RNA polymerases"/>
    <property type="match status" value="1"/>
</dbReference>
<dbReference type="SUPFAM" id="SSF56219">
    <property type="entry name" value="DNase I-like"/>
    <property type="match status" value="1"/>
</dbReference>
<dbReference type="Pfam" id="PF14529">
    <property type="entry name" value="Exo_endo_phos_2"/>
    <property type="match status" value="1"/>
</dbReference>
<dbReference type="CDD" id="cd01650">
    <property type="entry name" value="RT_nLTR_like"/>
    <property type="match status" value="1"/>
</dbReference>
<keyword evidence="4" id="KW-1185">Reference proteome</keyword>
<dbReference type="GO" id="GO:0071897">
    <property type="term" value="P:DNA biosynthetic process"/>
    <property type="evidence" value="ECO:0007669"/>
    <property type="project" value="UniProtKB-ARBA"/>
</dbReference>
<feature type="compositionally biased region" description="Basic and acidic residues" evidence="1">
    <location>
        <begin position="32"/>
        <end position="54"/>
    </location>
</feature>
<dbReference type="OrthoDB" id="6628815at2759"/>
<dbReference type="InterPro" id="IPR043502">
    <property type="entry name" value="DNA/RNA_pol_sf"/>
</dbReference>
<dbReference type="PANTHER" id="PTHR36688">
    <property type="entry name" value="ENDO/EXONUCLEASE/PHOSPHATASE DOMAIN-CONTAINING PROTEIN"/>
    <property type="match status" value="1"/>
</dbReference>
<feature type="domain" description="Reverse transcriptase" evidence="2">
    <location>
        <begin position="879"/>
        <end position="1147"/>
    </location>
</feature>
<comment type="caution">
    <text evidence="3">The sequence shown here is derived from an EMBL/GenBank/DDBJ whole genome shotgun (WGS) entry which is preliminary data.</text>
</comment>
<dbReference type="InterPro" id="IPR052560">
    <property type="entry name" value="RdDP_mobile_element"/>
</dbReference>
<reference evidence="3 4" key="1">
    <citation type="submission" date="2019-08" db="EMBL/GenBank/DDBJ databases">
        <title>Whole genome of Aphis craccivora.</title>
        <authorList>
            <person name="Voronova N.V."/>
            <person name="Shulinski R.S."/>
            <person name="Bandarenka Y.V."/>
            <person name="Zhorov D.G."/>
            <person name="Warner D."/>
        </authorList>
    </citation>
    <scope>NUCLEOTIDE SEQUENCE [LARGE SCALE GENOMIC DNA]</scope>
    <source>
        <strain evidence="3">180601</strain>
        <tissue evidence="3">Whole Body</tissue>
    </source>
</reference>
<feature type="compositionally biased region" description="Basic and acidic residues" evidence="1">
    <location>
        <begin position="13"/>
        <end position="23"/>
    </location>
</feature>
<protein>
    <recommendedName>
        <fullName evidence="2">Reverse transcriptase domain-containing protein</fullName>
    </recommendedName>
</protein>
<evidence type="ECO:0000259" key="2">
    <source>
        <dbReference type="PROSITE" id="PS50878"/>
    </source>
</evidence>
<gene>
    <name evidence="3" type="ORF">FWK35_00018145</name>
</gene>
<name>A0A6G0YFK9_APHCR</name>
<evidence type="ECO:0000313" key="4">
    <source>
        <dbReference type="Proteomes" id="UP000478052"/>
    </source>
</evidence>
<feature type="region of interest" description="Disordered" evidence="1">
    <location>
        <begin position="683"/>
        <end position="702"/>
    </location>
</feature>
<organism evidence="3 4">
    <name type="scientific">Aphis craccivora</name>
    <name type="common">Cowpea aphid</name>
    <dbReference type="NCBI Taxonomy" id="307492"/>
    <lineage>
        <taxon>Eukaryota</taxon>
        <taxon>Metazoa</taxon>
        <taxon>Ecdysozoa</taxon>
        <taxon>Arthropoda</taxon>
        <taxon>Hexapoda</taxon>
        <taxon>Insecta</taxon>
        <taxon>Pterygota</taxon>
        <taxon>Neoptera</taxon>
        <taxon>Paraneoptera</taxon>
        <taxon>Hemiptera</taxon>
        <taxon>Sternorrhyncha</taxon>
        <taxon>Aphidomorpha</taxon>
        <taxon>Aphidoidea</taxon>
        <taxon>Aphididae</taxon>
        <taxon>Aphidini</taxon>
        <taxon>Aphis</taxon>
        <taxon>Aphis</taxon>
    </lineage>
</organism>
<dbReference type="AlphaFoldDB" id="A0A6G0YFK9"/>
<evidence type="ECO:0000313" key="3">
    <source>
        <dbReference type="EMBL" id="KAF0754967.1"/>
    </source>
</evidence>
<dbReference type="Proteomes" id="UP000478052">
    <property type="component" value="Unassembled WGS sequence"/>
</dbReference>
<feature type="region of interest" description="Disordered" evidence="1">
    <location>
        <begin position="1"/>
        <end position="68"/>
    </location>
</feature>
<dbReference type="EMBL" id="VUJU01004265">
    <property type="protein sequence ID" value="KAF0754967.1"/>
    <property type="molecule type" value="Genomic_DNA"/>
</dbReference>
<dbReference type="Pfam" id="PF00078">
    <property type="entry name" value="RVT_1"/>
    <property type="match status" value="1"/>
</dbReference>
<dbReference type="GO" id="GO:0003824">
    <property type="term" value="F:catalytic activity"/>
    <property type="evidence" value="ECO:0007669"/>
    <property type="project" value="InterPro"/>
</dbReference>
<dbReference type="PANTHER" id="PTHR36688:SF2">
    <property type="entry name" value="ENDONUCLEASE_EXONUCLEASE_PHOSPHATASE DOMAIN-CONTAINING PROTEIN"/>
    <property type="match status" value="1"/>
</dbReference>
<evidence type="ECO:0000256" key="1">
    <source>
        <dbReference type="SAM" id="MobiDB-lite"/>
    </source>
</evidence>
<sequence>MSTASNSTKHKTTRTDSKNERKVPPIILKRTNKTEDNIDLDRHTNHNSDDEFRSPRRTSKIYDSPTKKSFTTPNRFSILHNTNTNDQEMFSFNDNTLPISQTDNQKYHPIKSQSTEDIPKIPPLFILNITQYSQFRNEITKIISNEFTSTSKYDKIKINLETVDDFRTLTKYLDEKKYEYYTYRLKTEKDISAIIRNLPMSITEFEVMEELKILEYPVKSVTRLTNKNKIPTPLMAVQLINHHKSQEIFKLSKLLNCIVIIGPRRKPIDPPQCTNCQRFGHLHKTCKLQPRCVKCNLSHHYSNCDKTSEIPPNCVNCNGAHPANYKGCTYFKNIKNKKKNNIKKAFITKDEPPKDATINEITNNLNKKTINLKSYANILKGNTNPAQSTQKNEDNLYSESLNENLQKTITQFIENILHNIQSIISSIFNSISNNLSLSDIACVTETHLKNTETFKINGYNIYRKDRDTVHSSGGVAILVKRIIKHHQLITPELTNLEATSIMVSTDKFEIKIISAYNPPNKKIQRNDINKLFKDNPTILLGDLNSKNEIWGCLKTNPNGNKLFQFTSELGIIISPPSKPTFHRTGRQPDILDIALVSNLKAQLYHQVANELDSDHVPVITTLYEQTELIPQTPKLINRPINWDIFRENLNKYLSINKSHQNEKEIDTNIQHLTVSIKNAIKSALSPENPKKSKPRENSSLPSHIQHLINEKHKARKIWQRTRKIEIKKRLNQLTRRVKWELDNNRFNSYKTYLSTVNPNDASLWNATKRILKQKDTIPPLKVGLAKYETNIDKCKILAQHFENCFTTETTTTKITQQIDFTKTYSTETNTIHPCSPKEIKQIIDRLANKKSPGHDLITNKILKNLTPKALAFLASLINSILRIGYFPNSWKQAIIIPIHKPGKPNSLPESYRPISLLPTLSKLLERILLHRMKPYLNIIPHHQFGFKPHHSTCHQLQRISEIIVNGFENKKYTTTAFLDVAQAFDKVWHQGLMSKLTNLKLPTYLYNILSSFITNRTFKVRIDTDISEEHPIKAGVPQGSVLGPTLFNIFCYDIPVPQKCQLAMYADDTVIITQHRNLEHSITDLQISVDQISDWFTKWKLALNPTKSEAKIFTLKRYTNPTQLKIKNQSVLWNNKDQSIKYLGVHLDEKLTWKMHLNKKIALKAPWYMRNTQLHNDTGISYLTTWIKEQFKKFHSKLNATEGALHFKIGKRTKNRRLKPLLPQDVLLPPVSSSSSSAVSSEH</sequence>
<dbReference type="InterPro" id="IPR005135">
    <property type="entry name" value="Endo/exonuclease/phosphatase"/>
</dbReference>
<accession>A0A6G0YFK9</accession>
<dbReference type="InterPro" id="IPR000477">
    <property type="entry name" value="RT_dom"/>
</dbReference>
<proteinExistence type="predicted"/>
<dbReference type="InterPro" id="IPR036691">
    <property type="entry name" value="Endo/exonu/phosph_ase_sf"/>
</dbReference>
<dbReference type="PROSITE" id="PS50878">
    <property type="entry name" value="RT_POL"/>
    <property type="match status" value="1"/>
</dbReference>
<dbReference type="Gene3D" id="3.60.10.10">
    <property type="entry name" value="Endonuclease/exonuclease/phosphatase"/>
    <property type="match status" value="1"/>
</dbReference>